<dbReference type="EMBL" id="SPDS01000001">
    <property type="protein sequence ID" value="TFH56187.1"/>
    <property type="molecule type" value="Genomic_DNA"/>
</dbReference>
<evidence type="ECO:0000256" key="1">
    <source>
        <dbReference type="SAM" id="SignalP"/>
    </source>
</evidence>
<dbReference type="SUPFAM" id="SSF53850">
    <property type="entry name" value="Periplasmic binding protein-like II"/>
    <property type="match status" value="1"/>
</dbReference>
<sequence>MTQQVCTRKTGRKFGLRLSKSVAVVAVAALALTGCGGSSAADGEDGKIQLRFSWWGSDSRAQATNEIIEAFEAANPDIDVQGEYSDWSGYWDKLATQVASNDAPDIIQMDDKYLREYADRGALLDLEGVDVSKFEDVAVQNGTTDAGLVGITTGINSFTLTANPKVLAEAGLEVPDDKTWTWDDYRTITETVSQKLDGKYGAEAPNEPAGLQTWLRQDKKNLTSSDGSLGFSPDDLAKYFQHHKDLMDNGSYPKASVLAENQNAGPDRSMTGTGVAAFGMWWSNQLGGLSTAVGSDLVPLRLPSHTGKAEDNGLWHKSSMMMSGYARTEHPEEVKRFVDFMVNSQEAGALNQMDRGLPSNTEVREQVVSKLDSIEASSAEFVTSLKPELQSTEPIPPMGFSAVQDVLYRYEMEVFFERQSVSDAAQNAFKEIETAVAQ</sequence>
<dbReference type="Gene3D" id="3.40.190.10">
    <property type="entry name" value="Periplasmic binding protein-like II"/>
    <property type="match status" value="2"/>
</dbReference>
<dbReference type="PANTHER" id="PTHR43649:SF11">
    <property type="entry name" value="ABC TRANSPORTER SUBSTRATE-BINDING PROTEIN YESO-RELATED"/>
    <property type="match status" value="1"/>
</dbReference>
<dbReference type="InterPro" id="IPR050490">
    <property type="entry name" value="Bact_solute-bd_prot1"/>
</dbReference>
<dbReference type="RefSeq" id="WP_105661977.1">
    <property type="nucleotide sequence ID" value="NZ_SPDS01000001.1"/>
</dbReference>
<proteinExistence type="predicted"/>
<evidence type="ECO:0000313" key="2">
    <source>
        <dbReference type="EMBL" id="TFH56187.1"/>
    </source>
</evidence>
<gene>
    <name evidence="2" type="ORF">EXY26_03780</name>
</gene>
<keyword evidence="1" id="KW-0732">Signal</keyword>
<comment type="caution">
    <text evidence="2">The sequence shown here is derived from an EMBL/GenBank/DDBJ whole genome shotgun (WGS) entry which is preliminary data.</text>
</comment>
<dbReference type="PANTHER" id="PTHR43649">
    <property type="entry name" value="ARABINOSE-BINDING PROTEIN-RELATED"/>
    <property type="match status" value="1"/>
</dbReference>
<name>A0A4Y8TY48_9MICC</name>
<dbReference type="InterPro" id="IPR006059">
    <property type="entry name" value="SBP"/>
</dbReference>
<dbReference type="Proteomes" id="UP000297638">
    <property type="component" value="Unassembled WGS sequence"/>
</dbReference>
<protein>
    <submittedName>
        <fullName evidence="2">Carbohydrate ABC transporter substrate-binding protein</fullName>
    </submittedName>
</protein>
<dbReference type="AlphaFoldDB" id="A0A4Y8TY48"/>
<feature type="chain" id="PRO_5021364348" evidence="1">
    <location>
        <begin position="41"/>
        <end position="438"/>
    </location>
</feature>
<evidence type="ECO:0000313" key="3">
    <source>
        <dbReference type="Proteomes" id="UP000297638"/>
    </source>
</evidence>
<dbReference type="Pfam" id="PF13416">
    <property type="entry name" value="SBP_bac_8"/>
    <property type="match status" value="1"/>
</dbReference>
<feature type="signal peptide" evidence="1">
    <location>
        <begin position="1"/>
        <end position="40"/>
    </location>
</feature>
<reference evidence="2 3" key="1">
    <citation type="submission" date="2019-03" db="EMBL/GenBank/DDBJ databases">
        <title>Glutamicibacter sp. LJH19 genome.</title>
        <authorList>
            <person name="Sinai Borker S."/>
            <person name="Kumar R."/>
        </authorList>
    </citation>
    <scope>NUCLEOTIDE SEQUENCE [LARGE SCALE GENOMIC DNA]</scope>
    <source>
        <strain evidence="2 3">LJH19</strain>
    </source>
</reference>
<organism evidence="2 3">
    <name type="scientific">Glutamicibacter arilaitensis</name>
    <dbReference type="NCBI Taxonomy" id="256701"/>
    <lineage>
        <taxon>Bacteria</taxon>
        <taxon>Bacillati</taxon>
        <taxon>Actinomycetota</taxon>
        <taxon>Actinomycetes</taxon>
        <taxon>Micrococcales</taxon>
        <taxon>Micrococcaceae</taxon>
        <taxon>Glutamicibacter</taxon>
    </lineage>
</organism>
<accession>A0A4Y8TY48</accession>